<dbReference type="PANTHER" id="PTHR13650">
    <property type="entry name" value="SPATACSIN"/>
    <property type="match status" value="1"/>
</dbReference>
<proteinExistence type="predicted"/>
<protein>
    <submittedName>
        <fullName evidence="1">SPG11 isoform 14</fullName>
    </submittedName>
</protein>
<dbReference type="PANTHER" id="PTHR13650:SF0">
    <property type="entry name" value="SPATACSIN"/>
    <property type="match status" value="1"/>
</dbReference>
<dbReference type="EMBL" id="NBAG03000224">
    <property type="protein sequence ID" value="PNI75138.1"/>
    <property type="molecule type" value="Genomic_DNA"/>
</dbReference>
<dbReference type="InterPro" id="IPR028103">
    <property type="entry name" value="Spatacsin"/>
</dbReference>
<name>A0A2J8NTN3_PANTR</name>
<accession>A0A2J8NTN3</accession>
<organism evidence="1 2">
    <name type="scientific">Pan troglodytes</name>
    <name type="common">Chimpanzee</name>
    <dbReference type="NCBI Taxonomy" id="9598"/>
    <lineage>
        <taxon>Eukaryota</taxon>
        <taxon>Metazoa</taxon>
        <taxon>Chordata</taxon>
        <taxon>Craniata</taxon>
        <taxon>Vertebrata</taxon>
        <taxon>Euteleostomi</taxon>
        <taxon>Mammalia</taxon>
        <taxon>Eutheria</taxon>
        <taxon>Euarchontoglires</taxon>
        <taxon>Primates</taxon>
        <taxon>Haplorrhini</taxon>
        <taxon>Catarrhini</taxon>
        <taxon>Hominidae</taxon>
        <taxon>Pan</taxon>
    </lineage>
</organism>
<evidence type="ECO:0000313" key="1">
    <source>
        <dbReference type="EMBL" id="PNI75138.1"/>
    </source>
</evidence>
<comment type="caution">
    <text evidence="1">The sequence shown here is derived from an EMBL/GenBank/DDBJ whole genome shotgun (WGS) entry which is preliminary data.</text>
</comment>
<dbReference type="AlphaFoldDB" id="A0A2J8NTN3"/>
<reference evidence="1 2" key="1">
    <citation type="submission" date="2017-12" db="EMBL/GenBank/DDBJ databases">
        <title>High-resolution comparative analysis of great ape genomes.</title>
        <authorList>
            <person name="Pollen A."/>
            <person name="Hastie A."/>
            <person name="Hormozdiari F."/>
            <person name="Dougherty M."/>
            <person name="Liu R."/>
            <person name="Chaisson M."/>
            <person name="Hoppe E."/>
            <person name="Hill C."/>
            <person name="Pang A."/>
            <person name="Hillier L."/>
            <person name="Baker C."/>
            <person name="Armstrong J."/>
            <person name="Shendure J."/>
            <person name="Paten B."/>
            <person name="Wilson R."/>
            <person name="Chao H."/>
            <person name="Schneider V."/>
            <person name="Ventura M."/>
            <person name="Kronenberg Z."/>
            <person name="Murali S."/>
            <person name="Gordon D."/>
            <person name="Cantsilieris S."/>
            <person name="Munson K."/>
            <person name="Nelson B."/>
            <person name="Raja A."/>
            <person name="Underwood J."/>
            <person name="Diekhans M."/>
            <person name="Fiddes I."/>
            <person name="Haussler D."/>
            <person name="Eichler E."/>
        </authorList>
    </citation>
    <scope>NUCLEOTIDE SEQUENCE [LARGE SCALE GENOMIC DNA]</scope>
    <source>
        <strain evidence="1">Yerkes chimp pedigree #C0471</strain>
    </source>
</reference>
<gene>
    <name evidence="1" type="ORF">CK820_G0008736</name>
</gene>
<feature type="non-terminal residue" evidence="1">
    <location>
        <position position="1"/>
    </location>
</feature>
<dbReference type="Proteomes" id="UP000236370">
    <property type="component" value="Unassembled WGS sequence"/>
</dbReference>
<sequence length="102" mass="11861">LIQYFSPVVQDHLRLAFENLPSVPTSKMDSDQVCNKCPQELQGSKQEMTDLFEILLQCSEEPDSWHWLLVEAVKQQAPILSVLASCLQVRIMRSLKIPHYYW</sequence>
<evidence type="ECO:0000313" key="2">
    <source>
        <dbReference type="Proteomes" id="UP000236370"/>
    </source>
</evidence>